<keyword evidence="7" id="KW-0808">Transferase</keyword>
<keyword evidence="4" id="KW-0175">Coiled coil</keyword>
<keyword evidence="8" id="KW-1185">Reference proteome</keyword>
<feature type="transmembrane region" description="Helical" evidence="5">
    <location>
        <begin position="93"/>
        <end position="110"/>
    </location>
</feature>
<keyword evidence="5" id="KW-0812">Transmembrane</keyword>
<dbReference type="SMART" id="SM00387">
    <property type="entry name" value="HATPase_c"/>
    <property type="match status" value="1"/>
</dbReference>
<dbReference type="Pfam" id="PF02518">
    <property type="entry name" value="HATPase_c"/>
    <property type="match status" value="1"/>
</dbReference>
<feature type="transmembrane region" description="Helical" evidence="5">
    <location>
        <begin position="189"/>
        <end position="209"/>
    </location>
</feature>
<evidence type="ECO:0000313" key="8">
    <source>
        <dbReference type="Proteomes" id="UP001147830"/>
    </source>
</evidence>
<evidence type="ECO:0000256" key="3">
    <source>
        <dbReference type="ARBA" id="ARBA00022553"/>
    </source>
</evidence>
<dbReference type="PRINTS" id="PR00344">
    <property type="entry name" value="BCTRLSENSOR"/>
</dbReference>
<evidence type="ECO:0000256" key="5">
    <source>
        <dbReference type="SAM" id="Phobius"/>
    </source>
</evidence>
<dbReference type="InterPro" id="IPR003661">
    <property type="entry name" value="HisK_dim/P_dom"/>
</dbReference>
<dbReference type="CDD" id="cd00075">
    <property type="entry name" value="HATPase"/>
    <property type="match status" value="1"/>
</dbReference>
<sequence>MLFDIRTLVAIMAITTLASAVALFLFWRLVPEERGLRPATLGAASQSLATVLILMRGQIADELSIFAANMLLMLSYALLYQAMRIFCGQQPQWRLPAALMLTLSPIFFFFPDTEHLGLRVIASAVGIGVLCFLISITLYRARQEHLPARRGVAIAFASAGVVSLIRIITTLNNPPENMVFFDKSDDSAIFIWGIILAFIYAFSIIVMTSERLRESLKQKLRDEQEAHQIADQALQEQRAFVTMLSHEFRTPLAIIRANTDAITLMSDHQNADVDAAVERIGRANLRLTTLVNGCLNNDRIQNLLSDNRATFRWVNLAHVLQEVADEYDVKLIGRSDHPAMVFGDHHLLFILFSNLINNALKHARNRAGIEFSWRTDKQKADIDVADDGTAIAAEYRERIFEKYFRINADKRTPGTGLGLYFVRTIAEQHNGQARLIGATDTRFRITLPLKETE</sequence>
<feature type="transmembrane region" description="Helical" evidence="5">
    <location>
        <begin position="151"/>
        <end position="169"/>
    </location>
</feature>
<dbReference type="PANTHER" id="PTHR43547">
    <property type="entry name" value="TWO-COMPONENT HISTIDINE KINASE"/>
    <property type="match status" value="1"/>
</dbReference>
<feature type="coiled-coil region" evidence="4">
    <location>
        <begin position="206"/>
        <end position="233"/>
    </location>
</feature>
<comment type="catalytic activity">
    <reaction evidence="1">
        <text>ATP + protein L-histidine = ADP + protein N-phospho-L-histidine.</text>
        <dbReference type="EC" id="2.7.13.3"/>
    </reaction>
</comment>
<name>A0A9X2WHF0_9GAMM</name>
<feature type="domain" description="Histidine kinase" evidence="6">
    <location>
        <begin position="243"/>
        <end position="451"/>
    </location>
</feature>
<reference evidence="7" key="1">
    <citation type="journal article" date="2022" name="Front. Microbiol.">
        <title>Genome-based taxonomic rearrangement of Oceanobacter-related bacteria including the description of Thalassolituus hydrocarbonoclasticus sp. nov. and Thalassolituus pacificus sp. nov. and emended description of the genus Thalassolituus.</title>
        <authorList>
            <person name="Dong C."/>
            <person name="Wei L."/>
            <person name="Wang J."/>
            <person name="Lai Q."/>
            <person name="Huang Z."/>
            <person name="Shao Z."/>
        </authorList>
    </citation>
    <scope>NUCLEOTIDE SEQUENCE</scope>
    <source>
        <strain evidence="7">59MF3M-4</strain>
    </source>
</reference>
<dbReference type="InterPro" id="IPR003594">
    <property type="entry name" value="HATPase_dom"/>
</dbReference>
<proteinExistence type="predicted"/>
<dbReference type="GO" id="GO:0000155">
    <property type="term" value="F:phosphorelay sensor kinase activity"/>
    <property type="evidence" value="ECO:0007669"/>
    <property type="project" value="InterPro"/>
</dbReference>
<evidence type="ECO:0000256" key="1">
    <source>
        <dbReference type="ARBA" id="ARBA00000085"/>
    </source>
</evidence>
<dbReference type="PANTHER" id="PTHR43547:SF2">
    <property type="entry name" value="HYBRID SIGNAL TRANSDUCTION HISTIDINE KINASE C"/>
    <property type="match status" value="1"/>
</dbReference>
<dbReference type="RefSeq" id="WP_260977064.1">
    <property type="nucleotide sequence ID" value="NZ_JAOANI010000022.1"/>
</dbReference>
<evidence type="ECO:0000259" key="6">
    <source>
        <dbReference type="PROSITE" id="PS50109"/>
    </source>
</evidence>
<feature type="transmembrane region" description="Helical" evidence="5">
    <location>
        <begin position="116"/>
        <end position="139"/>
    </location>
</feature>
<protein>
    <recommendedName>
        <fullName evidence="2">histidine kinase</fullName>
        <ecNumber evidence="2">2.7.13.3</ecNumber>
    </recommendedName>
</protein>
<gene>
    <name evidence="7" type="ORF">NYR02_14475</name>
</gene>
<dbReference type="AlphaFoldDB" id="A0A9X2WHF0"/>
<accession>A0A9X2WHF0</accession>
<reference evidence="7" key="2">
    <citation type="submission" date="2022-08" db="EMBL/GenBank/DDBJ databases">
        <authorList>
            <person name="Dong C."/>
        </authorList>
    </citation>
    <scope>NUCLEOTIDE SEQUENCE</scope>
    <source>
        <strain evidence="7">59MF3M-4</strain>
    </source>
</reference>
<dbReference type="Gene3D" id="1.10.287.130">
    <property type="match status" value="1"/>
</dbReference>
<keyword evidence="5" id="KW-0472">Membrane</keyword>
<dbReference type="SMART" id="SM00388">
    <property type="entry name" value="HisKA"/>
    <property type="match status" value="1"/>
</dbReference>
<keyword evidence="3" id="KW-0597">Phosphoprotein</keyword>
<dbReference type="InterPro" id="IPR004358">
    <property type="entry name" value="Sig_transdc_His_kin-like_C"/>
</dbReference>
<keyword evidence="7" id="KW-0418">Kinase</keyword>
<evidence type="ECO:0000256" key="2">
    <source>
        <dbReference type="ARBA" id="ARBA00012438"/>
    </source>
</evidence>
<organism evidence="7 8">
    <name type="scientific">Thalassolituus pacificus</name>
    <dbReference type="NCBI Taxonomy" id="2975440"/>
    <lineage>
        <taxon>Bacteria</taxon>
        <taxon>Pseudomonadati</taxon>
        <taxon>Pseudomonadota</taxon>
        <taxon>Gammaproteobacteria</taxon>
        <taxon>Oceanospirillales</taxon>
        <taxon>Oceanospirillaceae</taxon>
        <taxon>Thalassolituus</taxon>
    </lineage>
</organism>
<dbReference type="Gene3D" id="3.30.565.10">
    <property type="entry name" value="Histidine kinase-like ATPase, C-terminal domain"/>
    <property type="match status" value="1"/>
</dbReference>
<dbReference type="CDD" id="cd00082">
    <property type="entry name" value="HisKA"/>
    <property type="match status" value="1"/>
</dbReference>
<dbReference type="InterPro" id="IPR036890">
    <property type="entry name" value="HATPase_C_sf"/>
</dbReference>
<dbReference type="EMBL" id="JAOANI010000022">
    <property type="protein sequence ID" value="MCT7360224.1"/>
    <property type="molecule type" value="Genomic_DNA"/>
</dbReference>
<dbReference type="SUPFAM" id="SSF55874">
    <property type="entry name" value="ATPase domain of HSP90 chaperone/DNA topoisomerase II/histidine kinase"/>
    <property type="match status" value="1"/>
</dbReference>
<dbReference type="Pfam" id="PF00512">
    <property type="entry name" value="HisKA"/>
    <property type="match status" value="1"/>
</dbReference>
<dbReference type="InterPro" id="IPR036097">
    <property type="entry name" value="HisK_dim/P_sf"/>
</dbReference>
<feature type="transmembrane region" description="Helical" evidence="5">
    <location>
        <begin position="6"/>
        <end position="27"/>
    </location>
</feature>
<dbReference type="SUPFAM" id="SSF47384">
    <property type="entry name" value="Homodimeric domain of signal transducing histidine kinase"/>
    <property type="match status" value="1"/>
</dbReference>
<evidence type="ECO:0000313" key="7">
    <source>
        <dbReference type="EMBL" id="MCT7360224.1"/>
    </source>
</evidence>
<feature type="transmembrane region" description="Helical" evidence="5">
    <location>
        <begin position="63"/>
        <end position="81"/>
    </location>
</feature>
<evidence type="ECO:0000256" key="4">
    <source>
        <dbReference type="SAM" id="Coils"/>
    </source>
</evidence>
<keyword evidence="5" id="KW-1133">Transmembrane helix</keyword>
<comment type="caution">
    <text evidence="7">The sequence shown here is derived from an EMBL/GenBank/DDBJ whole genome shotgun (WGS) entry which is preliminary data.</text>
</comment>
<dbReference type="Proteomes" id="UP001147830">
    <property type="component" value="Unassembled WGS sequence"/>
</dbReference>
<dbReference type="PROSITE" id="PS50109">
    <property type="entry name" value="HIS_KIN"/>
    <property type="match status" value="1"/>
</dbReference>
<dbReference type="InterPro" id="IPR005467">
    <property type="entry name" value="His_kinase_dom"/>
</dbReference>
<dbReference type="EC" id="2.7.13.3" evidence="2"/>